<evidence type="ECO:0000256" key="6">
    <source>
        <dbReference type="SAM" id="SignalP"/>
    </source>
</evidence>
<sequence length="522" mass="58105">MQRTLRLFSVILAINFFAVAESQEATSPYPIIFIPGLSSASYDFGYYSEGRWDEGLIGWLLNNAGYTFGASFYWPEDQRSNGGPLAWVPTGEEGRFDISLNIDNLSALRGNIYTFTFPIESQINGNTFIEMVNDLGTVVTIVKAINNAPKVILVGRSKGGLVAKAYLQSRSYGQRNDVAMFVSLGTPFLGSSTAVALDAARQEVVTAEHSFNVFLRSIQNRTLQYFTAAFVPDYLQSYWRDITVKDLYPLAAEELINKATNFVGLPIETIYFCFVYQDIVHDVYGDGGFSEYVSGFDPEGRIARLNNIGLLDFIPKQGGDSVVNVWSQNLRHTRAGRELGPERIMVLYCGAVSSRSLYPLHLQESRLPVTYSQFMRAMRGYQQINQPKPTYTPTPTATARPTPTPTVTPTPTSTPTPVSVSPEIIEEYMSRLTEALGNAWNPPNDPWIGIVFWREEYLRAEVSFVIQNNGTITNIQLTESAGWNPVDESALAAVRSVSPFEPLPSGYPEPVLNVNMGFKLWL</sequence>
<dbReference type="SUPFAM" id="SSF74653">
    <property type="entry name" value="TolA/TonB C-terminal domain"/>
    <property type="match status" value="1"/>
</dbReference>
<proteinExistence type="predicted"/>
<dbReference type="Proteomes" id="UP000228510">
    <property type="component" value="Unassembled WGS sequence"/>
</dbReference>
<keyword evidence="2" id="KW-0812">Transmembrane</keyword>
<organism evidence="7 8">
    <name type="scientific">Candidatus Falkowbacteria bacterium CG10_big_fil_rev_8_21_14_0_10_44_15</name>
    <dbReference type="NCBI Taxonomy" id="1974569"/>
    <lineage>
        <taxon>Bacteria</taxon>
        <taxon>Candidatus Falkowiibacteriota</taxon>
    </lineage>
</organism>
<keyword evidence="4" id="KW-0472">Membrane</keyword>
<gene>
    <name evidence="7" type="ORF">COU01_04100</name>
</gene>
<dbReference type="InterPro" id="IPR029058">
    <property type="entry name" value="AB_hydrolase_fold"/>
</dbReference>
<evidence type="ECO:0000256" key="2">
    <source>
        <dbReference type="ARBA" id="ARBA00022692"/>
    </source>
</evidence>
<evidence type="ECO:0008006" key="9">
    <source>
        <dbReference type="Google" id="ProtNLM"/>
    </source>
</evidence>
<protein>
    <recommendedName>
        <fullName evidence="9">TonB C-terminal domain-containing protein</fullName>
    </recommendedName>
</protein>
<evidence type="ECO:0000256" key="4">
    <source>
        <dbReference type="ARBA" id="ARBA00023136"/>
    </source>
</evidence>
<feature type="chain" id="PRO_5013587671" description="TonB C-terminal domain-containing protein" evidence="6">
    <location>
        <begin position="21"/>
        <end position="522"/>
    </location>
</feature>
<evidence type="ECO:0000256" key="3">
    <source>
        <dbReference type="ARBA" id="ARBA00022989"/>
    </source>
</evidence>
<evidence type="ECO:0000313" key="7">
    <source>
        <dbReference type="EMBL" id="PIR92009.1"/>
    </source>
</evidence>
<feature type="signal peptide" evidence="6">
    <location>
        <begin position="1"/>
        <end position="20"/>
    </location>
</feature>
<evidence type="ECO:0000256" key="5">
    <source>
        <dbReference type="SAM" id="MobiDB-lite"/>
    </source>
</evidence>
<accession>A0A2H0V0N2</accession>
<dbReference type="AlphaFoldDB" id="A0A2H0V0N2"/>
<dbReference type="GO" id="GO:0016020">
    <property type="term" value="C:membrane"/>
    <property type="evidence" value="ECO:0007669"/>
    <property type="project" value="UniProtKB-SubCell"/>
</dbReference>
<dbReference type="NCBIfam" id="TIGR01352">
    <property type="entry name" value="tonB_Cterm"/>
    <property type="match status" value="1"/>
</dbReference>
<comment type="subcellular location">
    <subcellularLocation>
        <location evidence="1">Membrane</location>
        <topology evidence="1">Single-pass membrane protein</topology>
    </subcellularLocation>
</comment>
<dbReference type="SUPFAM" id="SSF53474">
    <property type="entry name" value="alpha/beta-Hydrolases"/>
    <property type="match status" value="1"/>
</dbReference>
<feature type="compositionally biased region" description="Pro residues" evidence="5">
    <location>
        <begin position="402"/>
        <end position="414"/>
    </location>
</feature>
<dbReference type="Gene3D" id="3.40.50.1820">
    <property type="entry name" value="alpha/beta hydrolase"/>
    <property type="match status" value="1"/>
</dbReference>
<keyword evidence="6" id="KW-0732">Signal</keyword>
<keyword evidence="3" id="KW-1133">Transmembrane helix</keyword>
<dbReference type="EMBL" id="PFAT01000052">
    <property type="protein sequence ID" value="PIR92009.1"/>
    <property type="molecule type" value="Genomic_DNA"/>
</dbReference>
<feature type="compositionally biased region" description="Low complexity" evidence="5">
    <location>
        <begin position="389"/>
        <end position="401"/>
    </location>
</feature>
<dbReference type="Gene3D" id="3.30.1150.10">
    <property type="match status" value="1"/>
</dbReference>
<reference evidence="8" key="1">
    <citation type="submission" date="2017-09" db="EMBL/GenBank/DDBJ databases">
        <title>Depth-based differentiation of microbial function through sediment-hosted aquifers and enrichment of novel symbionts in the deep terrestrial subsurface.</title>
        <authorList>
            <person name="Probst A.J."/>
            <person name="Ladd B."/>
            <person name="Jarett J.K."/>
            <person name="Geller-Mcgrath D.E."/>
            <person name="Sieber C.M.K."/>
            <person name="Emerson J.B."/>
            <person name="Anantharaman K."/>
            <person name="Thomas B.C."/>
            <person name="Malmstrom R."/>
            <person name="Stieglmeier M."/>
            <person name="Klingl A."/>
            <person name="Woyke T."/>
            <person name="Ryan C.M."/>
            <person name="Banfield J.F."/>
        </authorList>
    </citation>
    <scope>NUCLEOTIDE SEQUENCE [LARGE SCALE GENOMIC DNA]</scope>
</reference>
<dbReference type="Pfam" id="PF13103">
    <property type="entry name" value="TonB_2"/>
    <property type="match status" value="1"/>
</dbReference>
<comment type="caution">
    <text evidence="7">The sequence shown here is derived from an EMBL/GenBank/DDBJ whole genome shotgun (WGS) entry which is preliminary data.</text>
</comment>
<name>A0A2H0V0N2_9BACT</name>
<evidence type="ECO:0000313" key="8">
    <source>
        <dbReference type="Proteomes" id="UP000228510"/>
    </source>
</evidence>
<dbReference type="InterPro" id="IPR006260">
    <property type="entry name" value="TonB/TolA_C"/>
</dbReference>
<evidence type="ECO:0000256" key="1">
    <source>
        <dbReference type="ARBA" id="ARBA00004167"/>
    </source>
</evidence>
<feature type="region of interest" description="Disordered" evidence="5">
    <location>
        <begin position="385"/>
        <end position="419"/>
    </location>
</feature>